<name>A0ABV9FPQ7_9NOCA</name>
<dbReference type="EC" id="3.1.-.-" evidence="2"/>
<evidence type="ECO:0000313" key="2">
    <source>
        <dbReference type="EMBL" id="MFC4603617.1"/>
    </source>
</evidence>
<feature type="domain" description="Dienelactone hydrolase" evidence="1">
    <location>
        <begin position="13"/>
        <end position="230"/>
    </location>
</feature>
<evidence type="ECO:0000313" key="3">
    <source>
        <dbReference type="Proteomes" id="UP001595914"/>
    </source>
</evidence>
<sequence length="248" mass="26145">MPESTVDAPDGPIDAVLEVPSGSGPWPGVVVVHDALGLSRDIRAIVRRIADRGYVTLAPDLYSRGGMVRCVTRTFRELVRRDGRSVDDLNAAREMLLARPDCDGAVAVVGFCMGGGFALVMAPKGFDVAVPFYGLLPRHLDEALDGACPIVASFGARDPILRGAGPKLSTALERLDVPQDVVTYPGVGHSFANQFPVGPAAPLLRVVGMGYGAEQSEDAWRRVFAFLDAHLPSPPAEPGGLPPKAPGD</sequence>
<dbReference type="GO" id="GO:0016787">
    <property type="term" value="F:hydrolase activity"/>
    <property type="evidence" value="ECO:0007669"/>
    <property type="project" value="UniProtKB-KW"/>
</dbReference>
<organism evidence="2 3">
    <name type="scientific">Rhodococcus kronopolitis</name>
    <dbReference type="NCBI Taxonomy" id="1460226"/>
    <lineage>
        <taxon>Bacteria</taxon>
        <taxon>Bacillati</taxon>
        <taxon>Actinomycetota</taxon>
        <taxon>Actinomycetes</taxon>
        <taxon>Mycobacteriales</taxon>
        <taxon>Nocardiaceae</taxon>
        <taxon>Rhodococcus</taxon>
    </lineage>
</organism>
<proteinExistence type="predicted"/>
<gene>
    <name evidence="2" type="ORF">ACFO6S_07995</name>
</gene>
<dbReference type="Gene3D" id="3.40.50.1820">
    <property type="entry name" value="alpha/beta hydrolase"/>
    <property type="match status" value="1"/>
</dbReference>
<dbReference type="InterPro" id="IPR002925">
    <property type="entry name" value="Dienelactn_hydro"/>
</dbReference>
<dbReference type="EMBL" id="JBHSFO010000003">
    <property type="protein sequence ID" value="MFC4603617.1"/>
    <property type="molecule type" value="Genomic_DNA"/>
</dbReference>
<comment type="caution">
    <text evidence="2">The sequence shown here is derived from an EMBL/GenBank/DDBJ whole genome shotgun (WGS) entry which is preliminary data.</text>
</comment>
<dbReference type="PANTHER" id="PTHR46623">
    <property type="entry name" value="CARBOXYMETHYLENEBUTENOLIDASE-RELATED"/>
    <property type="match status" value="1"/>
</dbReference>
<keyword evidence="3" id="KW-1185">Reference proteome</keyword>
<evidence type="ECO:0000259" key="1">
    <source>
        <dbReference type="Pfam" id="PF01738"/>
    </source>
</evidence>
<dbReference type="Pfam" id="PF01738">
    <property type="entry name" value="DLH"/>
    <property type="match status" value="1"/>
</dbReference>
<accession>A0ABV9FPQ7</accession>
<dbReference type="PANTHER" id="PTHR46623:SF6">
    <property type="entry name" value="ALPHA_BETA-HYDROLASES SUPERFAMILY PROTEIN"/>
    <property type="match status" value="1"/>
</dbReference>
<dbReference type="RefSeq" id="WP_378415744.1">
    <property type="nucleotide sequence ID" value="NZ_JBHSFO010000003.1"/>
</dbReference>
<reference evidence="3" key="1">
    <citation type="journal article" date="2019" name="Int. J. Syst. Evol. Microbiol.">
        <title>The Global Catalogue of Microorganisms (GCM) 10K type strain sequencing project: providing services to taxonomists for standard genome sequencing and annotation.</title>
        <authorList>
            <consortium name="The Broad Institute Genomics Platform"/>
            <consortium name="The Broad Institute Genome Sequencing Center for Infectious Disease"/>
            <person name="Wu L."/>
            <person name="Ma J."/>
        </authorList>
    </citation>
    <scope>NUCLEOTIDE SEQUENCE [LARGE SCALE GENOMIC DNA]</scope>
    <source>
        <strain evidence="3">CCUG 54520</strain>
    </source>
</reference>
<dbReference type="InterPro" id="IPR029058">
    <property type="entry name" value="AB_hydrolase_fold"/>
</dbReference>
<keyword evidence="2" id="KW-0378">Hydrolase</keyword>
<dbReference type="InterPro" id="IPR051049">
    <property type="entry name" value="Dienelactone_hydrolase-like"/>
</dbReference>
<dbReference type="Proteomes" id="UP001595914">
    <property type="component" value="Unassembled WGS sequence"/>
</dbReference>
<protein>
    <submittedName>
        <fullName evidence="2">Dienelactone hydrolase family protein</fullName>
        <ecNumber evidence="2">3.1.-.-</ecNumber>
    </submittedName>
</protein>
<dbReference type="SUPFAM" id="SSF53474">
    <property type="entry name" value="alpha/beta-Hydrolases"/>
    <property type="match status" value="1"/>
</dbReference>